<dbReference type="RefSeq" id="WP_104515065.1">
    <property type="nucleotide sequence ID" value="NZ_PTJE01000002.1"/>
</dbReference>
<dbReference type="Proteomes" id="UP000239002">
    <property type="component" value="Unassembled WGS sequence"/>
</dbReference>
<dbReference type="EMBL" id="PTJE01000002">
    <property type="protein sequence ID" value="PPK95775.1"/>
    <property type="molecule type" value="Genomic_DNA"/>
</dbReference>
<gene>
    <name evidence="1" type="ORF">LY01_01368</name>
</gene>
<sequence length="316" mass="37338">MKNVQKGDLNPWKNLKINFLFPIFLLSNFFLTNAQNYENWLGKNIENLFPNINHVLIDDLLMESSHYNKIKKSELNNIFPDDQQGIRHENLDESLNFYGIGRIDTIEGLSFYLYKALFKQDDYFDNKAFLVVYKNGQFKEHLMVYSKTSYIDPHFKNYGTYIQENKFLEFVSNSKKTNYFKLNNEMIKIPIKKFTIDQDKLNRVFDSYLVIDKKLFKENNILISTDHIKNFPEVSELTSINGESLDLKSSFFLKIDIESNYYYTINKFHINDDFRASEALKFKLNSNNTSYSISSIAKYLQLSTDLEIAETTRIKI</sequence>
<accession>A0A2S6INN4</accession>
<organism evidence="1 2">
    <name type="scientific">Nonlabens xylanidelens</name>
    <dbReference type="NCBI Taxonomy" id="191564"/>
    <lineage>
        <taxon>Bacteria</taxon>
        <taxon>Pseudomonadati</taxon>
        <taxon>Bacteroidota</taxon>
        <taxon>Flavobacteriia</taxon>
        <taxon>Flavobacteriales</taxon>
        <taxon>Flavobacteriaceae</taxon>
        <taxon>Nonlabens</taxon>
    </lineage>
</organism>
<protein>
    <submittedName>
        <fullName evidence="1">Uncharacterized protein</fullName>
    </submittedName>
</protein>
<keyword evidence="2" id="KW-1185">Reference proteome</keyword>
<evidence type="ECO:0000313" key="1">
    <source>
        <dbReference type="EMBL" id="PPK95775.1"/>
    </source>
</evidence>
<name>A0A2S6INN4_9FLAO</name>
<reference evidence="1 2" key="1">
    <citation type="submission" date="2018-02" db="EMBL/GenBank/DDBJ databases">
        <title>Genomic Encyclopedia of Archaeal and Bacterial Type Strains, Phase II (KMG-II): from individual species to whole genera.</title>
        <authorList>
            <person name="Goeker M."/>
        </authorList>
    </citation>
    <scope>NUCLEOTIDE SEQUENCE [LARGE SCALE GENOMIC DNA]</scope>
    <source>
        <strain evidence="1 2">DSM 16809</strain>
    </source>
</reference>
<proteinExistence type="predicted"/>
<dbReference type="AlphaFoldDB" id="A0A2S6INN4"/>
<evidence type="ECO:0000313" key="2">
    <source>
        <dbReference type="Proteomes" id="UP000239002"/>
    </source>
</evidence>
<comment type="caution">
    <text evidence="1">The sequence shown here is derived from an EMBL/GenBank/DDBJ whole genome shotgun (WGS) entry which is preliminary data.</text>
</comment>